<evidence type="ECO:0000313" key="2">
    <source>
        <dbReference type="Proteomes" id="UP000244005"/>
    </source>
</evidence>
<sequence>MGKAYWEEFGILGKIRNRVTSTECQEGACFIQSCKMLHLLSEWSTAAVKLMLTHESKLCDKQAVDNSKQ</sequence>
<evidence type="ECO:0000313" key="1">
    <source>
        <dbReference type="EMBL" id="PTQ32594.1"/>
    </source>
</evidence>
<name>A0A2R6WFG8_MARPO</name>
<organism evidence="1 2">
    <name type="scientific">Marchantia polymorpha</name>
    <name type="common">Common liverwort</name>
    <name type="synonym">Marchantia aquatica</name>
    <dbReference type="NCBI Taxonomy" id="3197"/>
    <lineage>
        <taxon>Eukaryota</taxon>
        <taxon>Viridiplantae</taxon>
        <taxon>Streptophyta</taxon>
        <taxon>Embryophyta</taxon>
        <taxon>Marchantiophyta</taxon>
        <taxon>Marchantiopsida</taxon>
        <taxon>Marchantiidae</taxon>
        <taxon>Marchantiales</taxon>
        <taxon>Marchantiaceae</taxon>
        <taxon>Marchantia</taxon>
    </lineage>
</organism>
<dbReference type="Proteomes" id="UP000244005">
    <property type="component" value="Unassembled WGS sequence"/>
</dbReference>
<proteinExistence type="predicted"/>
<protein>
    <submittedName>
        <fullName evidence="1">Uncharacterized protein</fullName>
    </submittedName>
</protein>
<accession>A0A2R6WFG8</accession>
<reference evidence="2" key="1">
    <citation type="journal article" date="2017" name="Cell">
        <title>Insights into land plant evolution garnered from the Marchantia polymorpha genome.</title>
        <authorList>
            <person name="Bowman J.L."/>
            <person name="Kohchi T."/>
            <person name="Yamato K.T."/>
            <person name="Jenkins J."/>
            <person name="Shu S."/>
            <person name="Ishizaki K."/>
            <person name="Yamaoka S."/>
            <person name="Nishihama R."/>
            <person name="Nakamura Y."/>
            <person name="Berger F."/>
            <person name="Adam C."/>
            <person name="Aki S.S."/>
            <person name="Althoff F."/>
            <person name="Araki T."/>
            <person name="Arteaga-Vazquez M.A."/>
            <person name="Balasubrmanian S."/>
            <person name="Barry K."/>
            <person name="Bauer D."/>
            <person name="Boehm C.R."/>
            <person name="Briginshaw L."/>
            <person name="Caballero-Perez J."/>
            <person name="Catarino B."/>
            <person name="Chen F."/>
            <person name="Chiyoda S."/>
            <person name="Chovatia M."/>
            <person name="Davies K.M."/>
            <person name="Delmans M."/>
            <person name="Demura T."/>
            <person name="Dierschke T."/>
            <person name="Dolan L."/>
            <person name="Dorantes-Acosta A.E."/>
            <person name="Eklund D.M."/>
            <person name="Florent S.N."/>
            <person name="Flores-Sandoval E."/>
            <person name="Fujiyama A."/>
            <person name="Fukuzawa H."/>
            <person name="Galik B."/>
            <person name="Grimanelli D."/>
            <person name="Grimwood J."/>
            <person name="Grossniklaus U."/>
            <person name="Hamada T."/>
            <person name="Haseloff J."/>
            <person name="Hetherington A.J."/>
            <person name="Higo A."/>
            <person name="Hirakawa Y."/>
            <person name="Hundley H.N."/>
            <person name="Ikeda Y."/>
            <person name="Inoue K."/>
            <person name="Inoue S.I."/>
            <person name="Ishida S."/>
            <person name="Jia Q."/>
            <person name="Kakita M."/>
            <person name="Kanazawa T."/>
            <person name="Kawai Y."/>
            <person name="Kawashima T."/>
            <person name="Kennedy M."/>
            <person name="Kinose K."/>
            <person name="Kinoshita T."/>
            <person name="Kohara Y."/>
            <person name="Koide E."/>
            <person name="Komatsu K."/>
            <person name="Kopischke S."/>
            <person name="Kubo M."/>
            <person name="Kyozuka J."/>
            <person name="Lagercrantz U."/>
            <person name="Lin S.S."/>
            <person name="Lindquist E."/>
            <person name="Lipzen A.M."/>
            <person name="Lu C.W."/>
            <person name="De Luna E."/>
            <person name="Martienssen R.A."/>
            <person name="Minamino N."/>
            <person name="Mizutani M."/>
            <person name="Mizutani M."/>
            <person name="Mochizuki N."/>
            <person name="Monte I."/>
            <person name="Mosher R."/>
            <person name="Nagasaki H."/>
            <person name="Nakagami H."/>
            <person name="Naramoto S."/>
            <person name="Nishitani K."/>
            <person name="Ohtani M."/>
            <person name="Okamoto T."/>
            <person name="Okumura M."/>
            <person name="Phillips J."/>
            <person name="Pollak B."/>
            <person name="Reinders A."/>
            <person name="Rovekamp M."/>
            <person name="Sano R."/>
            <person name="Sawa S."/>
            <person name="Schmid M.W."/>
            <person name="Shirakawa M."/>
            <person name="Solano R."/>
            <person name="Spunde A."/>
            <person name="Suetsugu N."/>
            <person name="Sugano S."/>
            <person name="Sugiyama A."/>
            <person name="Sun R."/>
            <person name="Suzuki Y."/>
            <person name="Takenaka M."/>
            <person name="Takezawa D."/>
            <person name="Tomogane H."/>
            <person name="Tsuzuki M."/>
            <person name="Ueda T."/>
            <person name="Umeda M."/>
            <person name="Ward J.M."/>
            <person name="Watanabe Y."/>
            <person name="Yazaki K."/>
            <person name="Yokoyama R."/>
            <person name="Yoshitake Y."/>
            <person name="Yotsui I."/>
            <person name="Zachgo S."/>
            <person name="Schmutz J."/>
        </authorList>
    </citation>
    <scope>NUCLEOTIDE SEQUENCE [LARGE SCALE GENOMIC DNA]</scope>
    <source>
        <strain evidence="2">Tak-1</strain>
    </source>
</reference>
<dbReference type="Gramene" id="Mp6g05740.1">
    <property type="protein sequence ID" value="Mp6g05740.1.cds1"/>
    <property type="gene ID" value="Mp6g05740"/>
</dbReference>
<gene>
    <name evidence="1" type="ORF">MARPO_0097s0068</name>
</gene>
<keyword evidence="2" id="KW-1185">Reference proteome</keyword>
<dbReference type="EMBL" id="KZ772769">
    <property type="protein sequence ID" value="PTQ32594.1"/>
    <property type="molecule type" value="Genomic_DNA"/>
</dbReference>
<dbReference type="AlphaFoldDB" id="A0A2R6WFG8"/>